<name>A0AA88M4C4_CHASR</name>
<dbReference type="Proteomes" id="UP001187415">
    <property type="component" value="Unassembled WGS sequence"/>
</dbReference>
<protein>
    <submittedName>
        <fullName evidence="2">Uncharacterized protein</fullName>
    </submittedName>
</protein>
<keyword evidence="3" id="KW-1185">Reference proteome</keyword>
<organism evidence="2 3">
    <name type="scientific">Channa striata</name>
    <name type="common">Snakehead murrel</name>
    <name type="synonym">Ophicephalus striatus</name>
    <dbReference type="NCBI Taxonomy" id="64152"/>
    <lineage>
        <taxon>Eukaryota</taxon>
        <taxon>Metazoa</taxon>
        <taxon>Chordata</taxon>
        <taxon>Craniata</taxon>
        <taxon>Vertebrata</taxon>
        <taxon>Euteleostomi</taxon>
        <taxon>Actinopterygii</taxon>
        <taxon>Neopterygii</taxon>
        <taxon>Teleostei</taxon>
        <taxon>Neoteleostei</taxon>
        <taxon>Acanthomorphata</taxon>
        <taxon>Anabantaria</taxon>
        <taxon>Anabantiformes</taxon>
        <taxon>Channoidei</taxon>
        <taxon>Channidae</taxon>
        <taxon>Channa</taxon>
    </lineage>
</organism>
<feature type="region of interest" description="Disordered" evidence="1">
    <location>
        <begin position="36"/>
        <end position="62"/>
    </location>
</feature>
<evidence type="ECO:0000313" key="3">
    <source>
        <dbReference type="Proteomes" id="UP001187415"/>
    </source>
</evidence>
<evidence type="ECO:0000313" key="2">
    <source>
        <dbReference type="EMBL" id="KAK2828543.1"/>
    </source>
</evidence>
<accession>A0AA88M4C4</accession>
<reference evidence="2" key="1">
    <citation type="submission" date="2023-07" db="EMBL/GenBank/DDBJ databases">
        <title>Chromosome-level Genome Assembly of Striped Snakehead (Channa striata).</title>
        <authorList>
            <person name="Liu H."/>
        </authorList>
    </citation>
    <scope>NUCLEOTIDE SEQUENCE</scope>
    <source>
        <strain evidence="2">Gz</strain>
        <tissue evidence="2">Muscle</tissue>
    </source>
</reference>
<sequence>MGREGEVVGREEQDETRQGRAELKCRAILHGYTPTGSLWGLSEEGSWTGGVFSSSDGRMPAV</sequence>
<dbReference type="EMBL" id="JAUPFM010000015">
    <property type="protein sequence ID" value="KAK2828543.1"/>
    <property type="molecule type" value="Genomic_DNA"/>
</dbReference>
<dbReference type="AlphaFoldDB" id="A0AA88M4C4"/>
<gene>
    <name evidence="2" type="ORF">Q5P01_019577</name>
</gene>
<comment type="caution">
    <text evidence="2">The sequence shown here is derived from an EMBL/GenBank/DDBJ whole genome shotgun (WGS) entry which is preliminary data.</text>
</comment>
<evidence type="ECO:0000256" key="1">
    <source>
        <dbReference type="SAM" id="MobiDB-lite"/>
    </source>
</evidence>
<proteinExistence type="predicted"/>